<sequence>MYLPEHGGHFIKGKVLNILTGQPAANVSTFLAAPSLHAKLFVAQSDSLGNIRFEINKMFDNQDIIVQTDSRHDSTHRVEISSPYSDQVSARRWPQYALRRENADQLLTRSINMQTLNAFTTRPPIASMAVGVDSLAFFGQPDEKYFLDAFTRFPTMEEVMREYVPGVFVRRQQGKFHFRVVDNITPQGIFKDDPLILLDGVPVFDTDKIMAFDPLKVKKLEVVDGLYYLGHRSFSGIVSYTTYKGDLAGFELDPRALVFSYQFAQSKKEFYAPRYDATNRDSRLPDFRNLLHWSPTLTTDAQGKTSLDFYTSDQTGTYRIVVQGITSDGTVGSKETTFEVKPGVRQ</sequence>
<keyword evidence="2" id="KW-1185">Reference proteome</keyword>
<protein>
    <recommendedName>
        <fullName evidence="3">TonB-dependent receptor plug domain-containing protein</fullName>
    </recommendedName>
</protein>
<organism evidence="1 2">
    <name type="scientific">Salmonirosea aquatica</name>
    <dbReference type="NCBI Taxonomy" id="2654236"/>
    <lineage>
        <taxon>Bacteria</taxon>
        <taxon>Pseudomonadati</taxon>
        <taxon>Bacteroidota</taxon>
        <taxon>Cytophagia</taxon>
        <taxon>Cytophagales</taxon>
        <taxon>Spirosomataceae</taxon>
        <taxon>Salmonirosea</taxon>
    </lineage>
</organism>
<evidence type="ECO:0008006" key="3">
    <source>
        <dbReference type="Google" id="ProtNLM"/>
    </source>
</evidence>
<dbReference type="AlphaFoldDB" id="A0A7C9F9T8"/>
<dbReference type="EMBL" id="WHLY01000002">
    <property type="protein sequence ID" value="MPR34984.1"/>
    <property type="molecule type" value="Genomic_DNA"/>
</dbReference>
<dbReference type="RefSeq" id="WP_152761659.1">
    <property type="nucleotide sequence ID" value="NZ_WHLY01000002.1"/>
</dbReference>
<dbReference type="Gene3D" id="2.170.130.10">
    <property type="entry name" value="TonB-dependent receptor, plug domain"/>
    <property type="match status" value="1"/>
</dbReference>
<name>A0A7C9F9T8_9BACT</name>
<proteinExistence type="predicted"/>
<dbReference type="InterPro" id="IPR037066">
    <property type="entry name" value="Plug_dom_sf"/>
</dbReference>
<dbReference type="Proteomes" id="UP000479293">
    <property type="component" value="Unassembled WGS sequence"/>
</dbReference>
<accession>A0A7C9F9T8</accession>
<gene>
    <name evidence="1" type="ORF">GBK04_16890</name>
</gene>
<evidence type="ECO:0000313" key="1">
    <source>
        <dbReference type="EMBL" id="MPR34984.1"/>
    </source>
</evidence>
<evidence type="ECO:0000313" key="2">
    <source>
        <dbReference type="Proteomes" id="UP000479293"/>
    </source>
</evidence>
<comment type="caution">
    <text evidence="1">The sequence shown here is derived from an EMBL/GenBank/DDBJ whole genome shotgun (WGS) entry which is preliminary data.</text>
</comment>
<dbReference type="SUPFAM" id="SSF56935">
    <property type="entry name" value="Porins"/>
    <property type="match status" value="1"/>
</dbReference>
<reference evidence="1 2" key="1">
    <citation type="submission" date="2019-10" db="EMBL/GenBank/DDBJ databases">
        <title>Draft Genome Sequence of Cytophagaceae sp. SJW1-29.</title>
        <authorList>
            <person name="Choi A."/>
        </authorList>
    </citation>
    <scope>NUCLEOTIDE SEQUENCE [LARGE SCALE GENOMIC DNA]</scope>
    <source>
        <strain evidence="1 2">SJW1-29</strain>
    </source>
</reference>